<evidence type="ECO:0000313" key="4">
    <source>
        <dbReference type="EMBL" id="ASU34745.1"/>
    </source>
</evidence>
<comment type="similarity">
    <text evidence="1">Belongs to the bacterial sugar transferase family.</text>
</comment>
<keyword evidence="2" id="KW-0472">Membrane</keyword>
<dbReference type="Proteomes" id="UP000215002">
    <property type="component" value="Chromosome"/>
</dbReference>
<keyword evidence="4" id="KW-0808">Transferase</keyword>
<dbReference type="PANTHER" id="PTHR30576:SF20">
    <property type="entry name" value="QUINOVOSAMINEPHOSPHOTRANSFERAE-RELATED"/>
    <property type="match status" value="1"/>
</dbReference>
<name>A0A223NY09_9SPHI</name>
<evidence type="ECO:0000259" key="3">
    <source>
        <dbReference type="Pfam" id="PF02397"/>
    </source>
</evidence>
<feature type="transmembrane region" description="Helical" evidence="2">
    <location>
        <begin position="7"/>
        <end position="32"/>
    </location>
</feature>
<dbReference type="Pfam" id="PF02397">
    <property type="entry name" value="Bac_transf"/>
    <property type="match status" value="1"/>
</dbReference>
<dbReference type="RefSeq" id="WP_094571057.1">
    <property type="nucleotide sequence ID" value="NZ_CP022743.1"/>
</dbReference>
<keyword evidence="5" id="KW-1185">Reference proteome</keyword>
<organism evidence="4 5">
    <name type="scientific">Mucilaginibacter xinganensis</name>
    <dbReference type="NCBI Taxonomy" id="1234841"/>
    <lineage>
        <taxon>Bacteria</taxon>
        <taxon>Pseudomonadati</taxon>
        <taxon>Bacteroidota</taxon>
        <taxon>Sphingobacteriia</taxon>
        <taxon>Sphingobacteriales</taxon>
        <taxon>Sphingobacteriaceae</taxon>
        <taxon>Mucilaginibacter</taxon>
    </lineage>
</organism>
<accession>A0A223NY09</accession>
<sequence length="198" mass="22832">MMLKRAFDICLSLTGIIVLSPLFILTGLFIMIDSNGPVLYIQQRVGRNCIDFGLLKFRTMYVHADRLGCLTIGSHDPRITRIGLWLRKFKVDELPQLFNVLAGHMSFVGPRPEVRKYVDLYTPYQLKVLSIKPGLTDWASIQYFDENDLLAGSDDPEKFYINKIIPSKITYNLKYIDHHNLWVDLKIIAGTLKKIFHT</sequence>
<dbReference type="OrthoDB" id="9808602at2"/>
<evidence type="ECO:0000256" key="1">
    <source>
        <dbReference type="ARBA" id="ARBA00006464"/>
    </source>
</evidence>
<dbReference type="GO" id="GO:0016780">
    <property type="term" value="F:phosphotransferase activity, for other substituted phosphate groups"/>
    <property type="evidence" value="ECO:0007669"/>
    <property type="project" value="TreeGrafter"/>
</dbReference>
<protein>
    <submittedName>
        <fullName evidence="4">Polysaccharide biosynthesis polyprenyl glycosylphosphotransferase</fullName>
    </submittedName>
</protein>
<reference evidence="4 5" key="1">
    <citation type="submission" date="2017-08" db="EMBL/GenBank/DDBJ databases">
        <title>Complete genome sequence of Mucilaginibacter sp. strain BJC16-A31.</title>
        <authorList>
            <consortium name="Henan University of Science and Technology"/>
            <person name="You X."/>
        </authorList>
    </citation>
    <scope>NUCLEOTIDE SEQUENCE [LARGE SCALE GENOMIC DNA]</scope>
    <source>
        <strain evidence="4 5">BJC16-A31</strain>
    </source>
</reference>
<keyword evidence="2" id="KW-1133">Transmembrane helix</keyword>
<dbReference type="EMBL" id="CP022743">
    <property type="protein sequence ID" value="ASU34745.1"/>
    <property type="molecule type" value="Genomic_DNA"/>
</dbReference>
<dbReference type="PANTHER" id="PTHR30576">
    <property type="entry name" value="COLANIC BIOSYNTHESIS UDP-GLUCOSE LIPID CARRIER TRANSFERASE"/>
    <property type="match status" value="1"/>
</dbReference>
<proteinExistence type="inferred from homology"/>
<dbReference type="KEGG" id="muc:MuYL_2858"/>
<feature type="domain" description="Bacterial sugar transferase" evidence="3">
    <location>
        <begin position="4"/>
        <end position="196"/>
    </location>
</feature>
<dbReference type="AlphaFoldDB" id="A0A223NY09"/>
<gene>
    <name evidence="4" type="ORF">MuYL_2858</name>
</gene>
<evidence type="ECO:0000256" key="2">
    <source>
        <dbReference type="SAM" id="Phobius"/>
    </source>
</evidence>
<keyword evidence="2" id="KW-0812">Transmembrane</keyword>
<evidence type="ECO:0000313" key="5">
    <source>
        <dbReference type="Proteomes" id="UP000215002"/>
    </source>
</evidence>
<dbReference type="InterPro" id="IPR003362">
    <property type="entry name" value="Bact_transf"/>
</dbReference>